<accession>A0ABR6YDA0</accession>
<dbReference type="Proteomes" id="UP000624279">
    <property type="component" value="Unassembled WGS sequence"/>
</dbReference>
<evidence type="ECO:0000259" key="1">
    <source>
        <dbReference type="Pfam" id="PF02036"/>
    </source>
</evidence>
<reference evidence="2 3" key="1">
    <citation type="submission" date="2020-08" db="EMBL/GenBank/DDBJ databases">
        <title>Novel species isolated from subtropical streams in China.</title>
        <authorList>
            <person name="Lu H."/>
        </authorList>
    </citation>
    <scope>NUCLEOTIDE SEQUENCE [LARGE SCALE GENOMIC DNA]</scope>
    <source>
        <strain evidence="2 3">LX15W</strain>
    </source>
</reference>
<evidence type="ECO:0000313" key="2">
    <source>
        <dbReference type="EMBL" id="MBC3874531.1"/>
    </source>
</evidence>
<dbReference type="EMBL" id="JACOGA010000011">
    <property type="protein sequence ID" value="MBC3874531.1"/>
    <property type="molecule type" value="Genomic_DNA"/>
</dbReference>
<organism evidence="2 3">
    <name type="scientific">Undibacterium flavidum</name>
    <dbReference type="NCBI Taxonomy" id="2762297"/>
    <lineage>
        <taxon>Bacteria</taxon>
        <taxon>Pseudomonadati</taxon>
        <taxon>Pseudomonadota</taxon>
        <taxon>Betaproteobacteria</taxon>
        <taxon>Burkholderiales</taxon>
        <taxon>Oxalobacteraceae</taxon>
        <taxon>Undibacterium</taxon>
    </lineage>
</organism>
<dbReference type="InterPro" id="IPR036527">
    <property type="entry name" value="SCP2_sterol-bd_dom_sf"/>
</dbReference>
<dbReference type="Pfam" id="PF02036">
    <property type="entry name" value="SCP2"/>
    <property type="match status" value="1"/>
</dbReference>
<evidence type="ECO:0000313" key="3">
    <source>
        <dbReference type="Proteomes" id="UP000624279"/>
    </source>
</evidence>
<sequence>MDLPACTEKIRQKLGQNSSLNATLKFDCGDDGVIFVDALVNPHVVNNQDAEANCTVTLALSDLVDLLAGQLNPVNGFMSGKLKLAGDMSIAMRLQKVV</sequence>
<dbReference type="SUPFAM" id="SSF55718">
    <property type="entry name" value="SCP-like"/>
    <property type="match status" value="1"/>
</dbReference>
<feature type="domain" description="SCP2" evidence="1">
    <location>
        <begin position="14"/>
        <end position="97"/>
    </location>
</feature>
<dbReference type="RefSeq" id="WP_186942516.1">
    <property type="nucleotide sequence ID" value="NZ_JACOGA010000011.1"/>
</dbReference>
<name>A0ABR6YDA0_9BURK</name>
<dbReference type="InterPro" id="IPR003033">
    <property type="entry name" value="SCP2_sterol-bd_dom"/>
</dbReference>
<proteinExistence type="predicted"/>
<protein>
    <submittedName>
        <fullName evidence="2">SCP2 sterol-binding domain-containing protein</fullName>
    </submittedName>
</protein>
<keyword evidence="3" id="KW-1185">Reference proteome</keyword>
<comment type="caution">
    <text evidence="2">The sequence shown here is derived from an EMBL/GenBank/DDBJ whole genome shotgun (WGS) entry which is preliminary data.</text>
</comment>
<gene>
    <name evidence="2" type="ORF">H8K55_13110</name>
</gene>
<dbReference type="Gene3D" id="3.30.1050.10">
    <property type="entry name" value="SCP2 sterol-binding domain"/>
    <property type="match status" value="1"/>
</dbReference>